<dbReference type="Proteomes" id="UP000324800">
    <property type="component" value="Unassembled WGS sequence"/>
</dbReference>
<dbReference type="GO" id="GO:0004527">
    <property type="term" value="F:exonuclease activity"/>
    <property type="evidence" value="ECO:0007669"/>
    <property type="project" value="UniProtKB-KW"/>
</dbReference>
<evidence type="ECO:0000313" key="7">
    <source>
        <dbReference type="Proteomes" id="UP000324800"/>
    </source>
</evidence>
<evidence type="ECO:0000259" key="5">
    <source>
        <dbReference type="Pfam" id="PF15985"/>
    </source>
</evidence>
<dbReference type="GO" id="GO:0000177">
    <property type="term" value="C:cytoplasmic exosome (RNase complex)"/>
    <property type="evidence" value="ECO:0007669"/>
    <property type="project" value="TreeGrafter"/>
</dbReference>
<dbReference type="FunFam" id="2.40.50.140:FF:000127">
    <property type="entry name" value="Exosome complex component RRP40"/>
    <property type="match status" value="1"/>
</dbReference>
<keyword evidence="6" id="KW-0540">Nuclease</keyword>
<name>A0A5J4X207_9EUKA</name>
<dbReference type="InterPro" id="IPR004088">
    <property type="entry name" value="KH_dom_type_1"/>
</dbReference>
<evidence type="ECO:0000256" key="2">
    <source>
        <dbReference type="ARBA" id="ARBA00022490"/>
    </source>
</evidence>
<organism evidence="6 7">
    <name type="scientific">Streblomastix strix</name>
    <dbReference type="NCBI Taxonomy" id="222440"/>
    <lineage>
        <taxon>Eukaryota</taxon>
        <taxon>Metamonada</taxon>
        <taxon>Preaxostyla</taxon>
        <taxon>Oxymonadida</taxon>
        <taxon>Streblomastigidae</taxon>
        <taxon>Streblomastix</taxon>
    </lineage>
</organism>
<dbReference type="GO" id="GO:0003723">
    <property type="term" value="F:RNA binding"/>
    <property type="evidence" value="ECO:0007669"/>
    <property type="project" value="UniProtKB-KW"/>
</dbReference>
<sequence>MTNIDQSQKFCLPGQFVFENVLQSSSEITIAGGLKQADDQVIATQCGYLNMKKDQFRLESCQKNYIAHINDHIVGIIIDKKEDGYAVDINSYKNAYLPSTEFEGATRRNQAQLKSGSSIFGRITTADKHMEPTLSCITHSGKSSTFGQLAGGAIFRCTTTLSHDLASEANKILPALGSKIPFEIACGENGLVWIQSENSRTILQIWEIISRLNKRGLNTKTVPTQQQATSLVDEILQGIKEEQQKGGGNKSHRNSTQI</sequence>
<dbReference type="EMBL" id="SNRW01000518">
    <property type="protein sequence ID" value="KAA6400695.1"/>
    <property type="molecule type" value="Genomic_DNA"/>
</dbReference>
<comment type="subcellular location">
    <subcellularLocation>
        <location evidence="1">Nucleus</location>
    </subcellularLocation>
</comment>
<dbReference type="GO" id="GO:0071051">
    <property type="term" value="P:poly(A)-dependent snoRNA 3'-end processing"/>
    <property type="evidence" value="ECO:0007669"/>
    <property type="project" value="TreeGrafter"/>
</dbReference>
<dbReference type="GO" id="GO:0071034">
    <property type="term" value="P:CUT catabolic process"/>
    <property type="evidence" value="ECO:0007669"/>
    <property type="project" value="TreeGrafter"/>
</dbReference>
<keyword evidence="6" id="KW-0378">Hydrolase</keyword>
<protein>
    <submittedName>
        <fullName evidence="6">Putative Exosome complex exonuclease RRP40</fullName>
    </submittedName>
</protein>
<keyword evidence="4" id="KW-0694">RNA-binding</keyword>
<dbReference type="SUPFAM" id="SSF110324">
    <property type="entry name" value="Ribosomal L27 protein-like"/>
    <property type="match status" value="1"/>
</dbReference>
<dbReference type="Pfam" id="PF21262">
    <property type="entry name" value="RRP40_S1"/>
    <property type="match status" value="1"/>
</dbReference>
<dbReference type="GO" id="GO:0071038">
    <property type="term" value="P:TRAMP-dependent tRNA surveillance pathway"/>
    <property type="evidence" value="ECO:0007669"/>
    <property type="project" value="TreeGrafter"/>
</dbReference>
<gene>
    <name evidence="6" type="ORF">EZS28_003776</name>
</gene>
<dbReference type="GO" id="GO:0071035">
    <property type="term" value="P:nuclear polyadenylation-dependent rRNA catabolic process"/>
    <property type="evidence" value="ECO:0007669"/>
    <property type="project" value="TreeGrafter"/>
</dbReference>
<dbReference type="AlphaFoldDB" id="A0A5J4X207"/>
<dbReference type="InterPro" id="IPR026699">
    <property type="entry name" value="Exosome_RNA_bind1/RRP40/RRP4"/>
</dbReference>
<dbReference type="GO" id="GO:0034475">
    <property type="term" value="P:U4 snRNA 3'-end processing"/>
    <property type="evidence" value="ECO:0007669"/>
    <property type="project" value="TreeGrafter"/>
</dbReference>
<dbReference type="OrthoDB" id="340500at2759"/>
<dbReference type="Pfam" id="PF15985">
    <property type="entry name" value="KH_6"/>
    <property type="match status" value="1"/>
</dbReference>
<dbReference type="Gene3D" id="3.30.1370.10">
    <property type="entry name" value="K Homology domain, type 1"/>
    <property type="match status" value="1"/>
</dbReference>
<dbReference type="GO" id="GO:0000176">
    <property type="term" value="C:nuclear exosome (RNase complex)"/>
    <property type="evidence" value="ECO:0007669"/>
    <property type="project" value="TreeGrafter"/>
</dbReference>
<evidence type="ECO:0000256" key="4">
    <source>
        <dbReference type="ARBA" id="ARBA00022884"/>
    </source>
</evidence>
<keyword evidence="2" id="KW-0963">Cytoplasm</keyword>
<dbReference type="Gene3D" id="2.40.50.140">
    <property type="entry name" value="Nucleic acid-binding proteins"/>
    <property type="match status" value="1"/>
</dbReference>
<keyword evidence="6" id="KW-0269">Exonuclease</keyword>
<evidence type="ECO:0000313" key="6">
    <source>
        <dbReference type="EMBL" id="KAA6400695.1"/>
    </source>
</evidence>
<dbReference type="PANTHER" id="PTHR21321">
    <property type="entry name" value="PNAS-3 RELATED"/>
    <property type="match status" value="1"/>
</dbReference>
<dbReference type="SUPFAM" id="SSF54791">
    <property type="entry name" value="Eukaryotic type KH-domain (KH-domain type I)"/>
    <property type="match status" value="1"/>
</dbReference>
<proteinExistence type="predicted"/>
<dbReference type="SUPFAM" id="SSF50249">
    <property type="entry name" value="Nucleic acid-binding proteins"/>
    <property type="match status" value="1"/>
</dbReference>
<dbReference type="GO" id="GO:0000467">
    <property type="term" value="P:exonucleolytic trimming to generate mature 3'-end of 5.8S rRNA from tricistronic rRNA transcript (SSU-rRNA, 5.8S rRNA, LSU-rRNA)"/>
    <property type="evidence" value="ECO:0007669"/>
    <property type="project" value="TreeGrafter"/>
</dbReference>
<reference evidence="6 7" key="1">
    <citation type="submission" date="2019-03" db="EMBL/GenBank/DDBJ databases">
        <title>Single cell metagenomics reveals metabolic interactions within the superorganism composed of flagellate Streblomastix strix and complex community of Bacteroidetes bacteria on its surface.</title>
        <authorList>
            <person name="Treitli S.C."/>
            <person name="Kolisko M."/>
            <person name="Husnik F."/>
            <person name="Keeling P."/>
            <person name="Hampl V."/>
        </authorList>
    </citation>
    <scope>NUCLEOTIDE SEQUENCE [LARGE SCALE GENOMIC DNA]</scope>
    <source>
        <strain evidence="6">ST1C</strain>
    </source>
</reference>
<keyword evidence="3" id="KW-0271">Exosome</keyword>
<accession>A0A5J4X207</accession>
<dbReference type="InterPro" id="IPR012340">
    <property type="entry name" value="NA-bd_OB-fold"/>
</dbReference>
<evidence type="ECO:0000256" key="3">
    <source>
        <dbReference type="ARBA" id="ARBA00022835"/>
    </source>
</evidence>
<comment type="caution">
    <text evidence="6">The sequence shown here is derived from an EMBL/GenBank/DDBJ whole genome shotgun (WGS) entry which is preliminary data.</text>
</comment>
<feature type="domain" description="K Homology" evidence="5">
    <location>
        <begin position="152"/>
        <end position="199"/>
    </location>
</feature>
<dbReference type="InterPro" id="IPR036612">
    <property type="entry name" value="KH_dom_type_1_sf"/>
</dbReference>
<dbReference type="PANTHER" id="PTHR21321:SF1">
    <property type="entry name" value="EXOSOME COMPLEX COMPONENT RRP40"/>
    <property type="match status" value="1"/>
</dbReference>
<evidence type="ECO:0000256" key="1">
    <source>
        <dbReference type="ARBA" id="ARBA00004123"/>
    </source>
</evidence>